<dbReference type="GO" id="GO:0005506">
    <property type="term" value="F:iron ion binding"/>
    <property type="evidence" value="ECO:0007669"/>
    <property type="project" value="InterPro"/>
</dbReference>
<comment type="caution">
    <text evidence="4">The sequence shown here is derived from an EMBL/GenBank/DDBJ whole genome shotgun (WGS) entry which is preliminary data.</text>
</comment>
<organism evidence="4 5">
    <name type="scientific">Coccomyxa viridis</name>
    <dbReference type="NCBI Taxonomy" id="1274662"/>
    <lineage>
        <taxon>Eukaryota</taxon>
        <taxon>Viridiplantae</taxon>
        <taxon>Chlorophyta</taxon>
        <taxon>core chlorophytes</taxon>
        <taxon>Trebouxiophyceae</taxon>
        <taxon>Trebouxiophyceae incertae sedis</taxon>
        <taxon>Coccomyxaceae</taxon>
        <taxon>Coccomyxa</taxon>
    </lineage>
</organism>
<reference evidence="4 5" key="1">
    <citation type="submission" date="2023-10" db="EMBL/GenBank/DDBJ databases">
        <authorList>
            <person name="Maclean D."/>
            <person name="Macfadyen A."/>
        </authorList>
    </citation>
    <scope>NUCLEOTIDE SEQUENCE [LARGE SCALE GENOMIC DNA]</scope>
</reference>
<dbReference type="GO" id="GO:0004497">
    <property type="term" value="F:monooxygenase activity"/>
    <property type="evidence" value="ECO:0007669"/>
    <property type="project" value="UniProtKB-KW"/>
</dbReference>
<proteinExistence type="inferred from homology"/>
<comment type="cofactor">
    <cofactor evidence="1">
        <name>heme</name>
        <dbReference type="ChEBI" id="CHEBI:30413"/>
    </cofactor>
</comment>
<keyword evidence="3" id="KW-1133">Transmembrane helix</keyword>
<protein>
    <recommendedName>
        <fullName evidence="6">Cytochrome P450</fullName>
    </recommendedName>
</protein>
<evidence type="ECO:0000313" key="5">
    <source>
        <dbReference type="Proteomes" id="UP001314263"/>
    </source>
</evidence>
<dbReference type="PRINTS" id="PR00385">
    <property type="entry name" value="P450"/>
</dbReference>
<keyword evidence="2" id="KW-0503">Monooxygenase</keyword>
<keyword evidence="1 2" id="KW-0408">Iron</keyword>
<dbReference type="PRINTS" id="PR00463">
    <property type="entry name" value="EP450I"/>
</dbReference>
<dbReference type="InterPro" id="IPR036396">
    <property type="entry name" value="Cyt_P450_sf"/>
</dbReference>
<evidence type="ECO:0000313" key="4">
    <source>
        <dbReference type="EMBL" id="CAK0764599.1"/>
    </source>
</evidence>
<dbReference type="InterPro" id="IPR001128">
    <property type="entry name" value="Cyt_P450"/>
</dbReference>
<keyword evidence="5" id="KW-1185">Reference proteome</keyword>
<dbReference type="GO" id="GO:0016705">
    <property type="term" value="F:oxidoreductase activity, acting on paired donors, with incorporation or reduction of molecular oxygen"/>
    <property type="evidence" value="ECO:0007669"/>
    <property type="project" value="InterPro"/>
</dbReference>
<keyword evidence="1 2" id="KW-0479">Metal-binding</keyword>
<dbReference type="InterPro" id="IPR002401">
    <property type="entry name" value="Cyt_P450_E_grp-I"/>
</dbReference>
<dbReference type="PROSITE" id="PS00086">
    <property type="entry name" value="CYTOCHROME_P450"/>
    <property type="match status" value="1"/>
</dbReference>
<feature type="binding site" description="axial binding residue" evidence="1">
    <location>
        <position position="476"/>
    </location>
    <ligand>
        <name>heme</name>
        <dbReference type="ChEBI" id="CHEBI:30413"/>
    </ligand>
    <ligandPart>
        <name>Fe</name>
        <dbReference type="ChEBI" id="CHEBI:18248"/>
    </ligandPart>
</feature>
<dbReference type="EMBL" id="CAUYUE010000004">
    <property type="protein sequence ID" value="CAK0764599.1"/>
    <property type="molecule type" value="Genomic_DNA"/>
</dbReference>
<keyword evidence="3" id="KW-0812">Transmembrane</keyword>
<dbReference type="Proteomes" id="UP001314263">
    <property type="component" value="Unassembled WGS sequence"/>
</dbReference>
<comment type="similarity">
    <text evidence="2">Belongs to the cytochrome P450 family.</text>
</comment>
<keyword evidence="3" id="KW-0472">Membrane</keyword>
<sequence>MSTDSFAIWLLGLAALVSLVFLYGLHPVTRWKYRQFPGPPPTWLFGNIRDIIKKSAYHYYIEQAQVYGKLFKVWYGATPVIVVTDATLGRAVNLRNPNRHTAIGPATILQGKDRIFESEGILLTKDREFHRSIRNAWNPAFFSQSLEGYASLMNSGADGLVRRLAQSAAKSEEIDIWRTLGDMTMAVVGSASFGVDFRTQSESSESSAEAKELVHAAQTIFQQGGAAGSMWVPIIVMCPPLLPVVRQLAMYFPDKKMLNLMHARRTLKDTCEALLRQVRQQIASSNGAAPAGKPERGVAPGSFLHHLATAKHHPSVRNGDDFTDMEILQQAFGFLLGGYETTASALGFTIYSLAANPDKAAKLMQEVDAFGRDREPGRLDIEQLPYVQACFKEALRLFPPGHIAIREAVEDLDLDGHFVPKGTWIHVSICGIHRDPKVWGNPDEYTPERWVEGSPLEATDAQKKAFMPFGDGIRACVGKRFAWEEALIALIRIYQKIDFKLSPGQVPLAVRSPFTLGPSKGIFVTPILRVEE</sequence>
<evidence type="ECO:0008006" key="6">
    <source>
        <dbReference type="Google" id="ProtNLM"/>
    </source>
</evidence>
<keyword evidence="2" id="KW-0560">Oxidoreductase</keyword>
<dbReference type="Gene3D" id="1.10.630.10">
    <property type="entry name" value="Cytochrome P450"/>
    <property type="match status" value="1"/>
</dbReference>
<dbReference type="Pfam" id="PF00067">
    <property type="entry name" value="p450"/>
    <property type="match status" value="1"/>
</dbReference>
<dbReference type="PANTHER" id="PTHR24301">
    <property type="entry name" value="THROMBOXANE-A SYNTHASE"/>
    <property type="match status" value="1"/>
</dbReference>
<gene>
    <name evidence="4" type="ORF">CVIRNUC_003174</name>
</gene>
<evidence type="ECO:0000256" key="2">
    <source>
        <dbReference type="RuleBase" id="RU000461"/>
    </source>
</evidence>
<accession>A0AAV1HXT8</accession>
<evidence type="ECO:0000256" key="1">
    <source>
        <dbReference type="PIRSR" id="PIRSR602401-1"/>
    </source>
</evidence>
<dbReference type="PANTHER" id="PTHR24301:SF2">
    <property type="entry name" value="THROMBOXANE-A SYNTHASE"/>
    <property type="match status" value="1"/>
</dbReference>
<feature type="transmembrane region" description="Helical" evidence="3">
    <location>
        <begin position="6"/>
        <end position="25"/>
    </location>
</feature>
<dbReference type="SUPFAM" id="SSF48264">
    <property type="entry name" value="Cytochrome P450"/>
    <property type="match status" value="1"/>
</dbReference>
<name>A0AAV1HXT8_9CHLO</name>
<evidence type="ECO:0000256" key="3">
    <source>
        <dbReference type="SAM" id="Phobius"/>
    </source>
</evidence>
<dbReference type="GO" id="GO:0020037">
    <property type="term" value="F:heme binding"/>
    <property type="evidence" value="ECO:0007669"/>
    <property type="project" value="InterPro"/>
</dbReference>
<dbReference type="InterPro" id="IPR017972">
    <property type="entry name" value="Cyt_P450_CS"/>
</dbReference>
<dbReference type="AlphaFoldDB" id="A0AAV1HXT8"/>
<keyword evidence="1 2" id="KW-0349">Heme</keyword>